<reference evidence="1 2" key="1">
    <citation type="submission" date="2019-02" db="EMBL/GenBank/DDBJ databases">
        <title>Isolation and identification of novel species under the genus Muribaculum.</title>
        <authorList>
            <person name="Miyake S."/>
            <person name="Ding Y."/>
            <person name="Low A."/>
            <person name="Soh M."/>
            <person name="Seedorf H."/>
        </authorList>
    </citation>
    <scope>NUCLEOTIDE SEQUENCE [LARGE SCALE GENOMIC DNA]</scope>
    <source>
        <strain evidence="1 2">TLL-A3</strain>
    </source>
</reference>
<dbReference type="GeneID" id="82149118"/>
<comment type="caution">
    <text evidence="1">The sequence shown here is derived from an EMBL/GenBank/DDBJ whole genome shotgun (WGS) entry which is preliminary data.</text>
</comment>
<proteinExistence type="predicted"/>
<dbReference type="AlphaFoldDB" id="A0A4Z0V6W4"/>
<dbReference type="RefSeq" id="WP_135471081.1">
    <property type="nucleotide sequence ID" value="NZ_CASMPH010000001.1"/>
</dbReference>
<gene>
    <name evidence="1" type="ORF">EZ315_04875</name>
</gene>
<accession>A0A4Z0V6W4</accession>
<dbReference type="Proteomes" id="UP000297635">
    <property type="component" value="Unassembled WGS sequence"/>
</dbReference>
<dbReference type="EMBL" id="SJSA01000001">
    <property type="protein sequence ID" value="TGG40064.1"/>
    <property type="molecule type" value="Genomic_DNA"/>
</dbReference>
<name>A0A4Z0V6W4_9BACT</name>
<sequence length="224" mass="25771">MRPVIYPDSHIQLPPRLCGGIMDYVHAWAYRWSDMDWTGQFDKRDKGTHRFTIADVRGTLQLTVPIAKPSTSRCRWDEVRISTHGAWWDVHRVALESAYGRTPYFEFYIDRFLPMLTTGVDDRFPLLHTLAKAWDHEIRDILGMAVCNTESPTEGPIREDHPGHNIPDITADNLLPYRQVRQDKLGFLGGLSILDLIFNLGPEAQIYLNNAAKKAYKQDTCQCE</sequence>
<dbReference type="InterPro" id="IPR014985">
    <property type="entry name" value="WbqC"/>
</dbReference>
<dbReference type="Pfam" id="PF08889">
    <property type="entry name" value="WbqC"/>
    <property type="match status" value="1"/>
</dbReference>
<keyword evidence="2" id="KW-1185">Reference proteome</keyword>
<evidence type="ECO:0000313" key="2">
    <source>
        <dbReference type="Proteomes" id="UP000297635"/>
    </source>
</evidence>
<evidence type="ECO:0000313" key="1">
    <source>
        <dbReference type="EMBL" id="TGG40064.1"/>
    </source>
</evidence>
<organism evidence="1 2">
    <name type="scientific">Duncaniella freteri</name>
    <dbReference type="NCBI Taxonomy" id="2530391"/>
    <lineage>
        <taxon>Bacteria</taxon>
        <taxon>Pseudomonadati</taxon>
        <taxon>Bacteroidota</taxon>
        <taxon>Bacteroidia</taxon>
        <taxon>Bacteroidales</taxon>
        <taxon>Muribaculaceae</taxon>
        <taxon>Duncaniella</taxon>
    </lineage>
</organism>
<protein>
    <recommendedName>
        <fullName evidence="3">WbqC family protein</fullName>
    </recommendedName>
</protein>
<evidence type="ECO:0008006" key="3">
    <source>
        <dbReference type="Google" id="ProtNLM"/>
    </source>
</evidence>